<protein>
    <submittedName>
        <fullName evidence="1">Uncharacterized protein</fullName>
    </submittedName>
</protein>
<dbReference type="AlphaFoldDB" id="A0A832LX79"/>
<sequence length="166" mass="17704">MKKILSILAMALVITGLIVQKGFGHRNSAVNLECASCHAEGPAAKIVIKGLPAQFQPGKSYQVTVEVISKLKSMSESKGGFAVQASAGILKVKDEKRTQLLGDYLTHTPEGNMGRKWTFIWVAPTDVEEATIMVMGVAANGDYSPFGDSVAADAVTITKAKPRVKK</sequence>
<name>A0A832LX79_9BACT</name>
<accession>A0A832LX79</accession>
<reference evidence="1" key="1">
    <citation type="journal article" date="2020" name="mSystems">
        <title>Genome- and Community-Level Interaction Insights into Carbon Utilization and Element Cycling Functions of Hydrothermarchaeota in Hydrothermal Sediment.</title>
        <authorList>
            <person name="Zhou Z."/>
            <person name="Liu Y."/>
            <person name="Xu W."/>
            <person name="Pan J."/>
            <person name="Luo Z.H."/>
            <person name="Li M."/>
        </authorList>
    </citation>
    <scope>NUCLEOTIDE SEQUENCE [LARGE SCALE GENOMIC DNA]</scope>
    <source>
        <strain evidence="1">SpSt-605</strain>
    </source>
</reference>
<comment type="caution">
    <text evidence="1">The sequence shown here is derived from an EMBL/GenBank/DDBJ whole genome shotgun (WGS) entry which is preliminary data.</text>
</comment>
<dbReference type="EMBL" id="DSZU01000043">
    <property type="protein sequence ID" value="HGV54970.1"/>
    <property type="molecule type" value="Genomic_DNA"/>
</dbReference>
<dbReference type="NCBIfam" id="NF041895">
    <property type="entry name" value="choice_anch_V"/>
    <property type="match status" value="1"/>
</dbReference>
<organism evidence="1">
    <name type="scientific">Caldimicrobium thiodismutans</name>
    <dbReference type="NCBI Taxonomy" id="1653476"/>
    <lineage>
        <taxon>Bacteria</taxon>
        <taxon>Pseudomonadati</taxon>
        <taxon>Thermodesulfobacteriota</taxon>
        <taxon>Thermodesulfobacteria</taxon>
        <taxon>Thermodesulfobacteriales</taxon>
        <taxon>Thermodesulfobacteriaceae</taxon>
        <taxon>Caldimicrobium</taxon>
    </lineage>
</organism>
<evidence type="ECO:0000313" key="1">
    <source>
        <dbReference type="EMBL" id="HGV54970.1"/>
    </source>
</evidence>
<gene>
    <name evidence="1" type="ORF">ENT73_02615</name>
</gene>
<proteinExistence type="predicted"/>